<feature type="domain" description="Tyr recombinase" evidence="6">
    <location>
        <begin position="186"/>
        <end position="456"/>
    </location>
</feature>
<evidence type="ECO:0000259" key="6">
    <source>
        <dbReference type="PROSITE" id="PS51898"/>
    </source>
</evidence>
<accession>A0A163TIG7</accession>
<protein>
    <submittedName>
        <fullName evidence="8">Integrase</fullName>
    </submittedName>
</protein>
<dbReference type="InterPro" id="IPR011010">
    <property type="entry name" value="DNA_brk_join_enz"/>
</dbReference>
<feature type="compositionally biased region" description="Low complexity" evidence="5">
    <location>
        <begin position="306"/>
        <end position="345"/>
    </location>
</feature>
<evidence type="ECO:0000259" key="7">
    <source>
        <dbReference type="PROSITE" id="PS51900"/>
    </source>
</evidence>
<dbReference type="PANTHER" id="PTHR30349">
    <property type="entry name" value="PHAGE INTEGRASE-RELATED"/>
    <property type="match status" value="1"/>
</dbReference>
<dbReference type="PANTHER" id="PTHR30349:SF64">
    <property type="entry name" value="PROPHAGE INTEGRASE INTD-RELATED"/>
    <property type="match status" value="1"/>
</dbReference>
<evidence type="ECO:0000313" key="8">
    <source>
        <dbReference type="EMBL" id="KZS55320.1"/>
    </source>
</evidence>
<evidence type="ECO:0000256" key="5">
    <source>
        <dbReference type="SAM" id="MobiDB-lite"/>
    </source>
</evidence>
<keyword evidence="3" id="KW-0233">DNA recombination</keyword>
<comment type="similarity">
    <text evidence="1">Belongs to the 'phage' integrase family.</text>
</comment>
<evidence type="ECO:0000256" key="4">
    <source>
        <dbReference type="PROSITE-ProRule" id="PRU01248"/>
    </source>
</evidence>
<keyword evidence="2 4" id="KW-0238">DNA-binding</keyword>
<reference evidence="9" key="1">
    <citation type="submission" date="2016-04" db="EMBL/GenBank/DDBJ databases">
        <authorList>
            <person name="Strapagiel D."/>
            <person name="Borowka P."/>
            <person name="Marciniak B."/>
            <person name="Bakula Z."/>
            <person name="Van Ingen J."/>
            <person name="Safianowska A."/>
            <person name="Dziadek J."/>
            <person name="Jagielski T."/>
        </authorList>
    </citation>
    <scope>NUCLEOTIDE SEQUENCE [LARGE SCALE GENOMIC DNA]</scope>
    <source>
        <strain evidence="9">1010001458</strain>
    </source>
</reference>
<dbReference type="Proteomes" id="UP000077342">
    <property type="component" value="Unassembled WGS sequence"/>
</dbReference>
<evidence type="ECO:0000256" key="3">
    <source>
        <dbReference type="ARBA" id="ARBA00023172"/>
    </source>
</evidence>
<dbReference type="Pfam" id="PF00589">
    <property type="entry name" value="Phage_integrase"/>
    <property type="match status" value="1"/>
</dbReference>
<dbReference type="PROSITE" id="PS51900">
    <property type="entry name" value="CB"/>
    <property type="match status" value="1"/>
</dbReference>
<comment type="caution">
    <text evidence="8">The sequence shown here is derived from an EMBL/GenBank/DDBJ whole genome shotgun (WGS) entry which is preliminary data.</text>
</comment>
<evidence type="ECO:0000256" key="2">
    <source>
        <dbReference type="ARBA" id="ARBA00023125"/>
    </source>
</evidence>
<name>A0A163TIG7_9MYCO</name>
<feature type="region of interest" description="Disordered" evidence="5">
    <location>
        <begin position="298"/>
        <end position="345"/>
    </location>
</feature>
<dbReference type="GO" id="GO:0003677">
    <property type="term" value="F:DNA binding"/>
    <property type="evidence" value="ECO:0007669"/>
    <property type="project" value="UniProtKB-UniRule"/>
</dbReference>
<dbReference type="Gene3D" id="1.10.150.130">
    <property type="match status" value="1"/>
</dbReference>
<evidence type="ECO:0000313" key="9">
    <source>
        <dbReference type="Proteomes" id="UP000077342"/>
    </source>
</evidence>
<dbReference type="EMBL" id="LWCI01000177">
    <property type="protein sequence ID" value="KZS55320.1"/>
    <property type="molecule type" value="Genomic_DNA"/>
</dbReference>
<dbReference type="SUPFAM" id="SSF56349">
    <property type="entry name" value="DNA breaking-rejoining enzymes"/>
    <property type="match status" value="2"/>
</dbReference>
<organism evidence="8 9">
    <name type="scientific">Mycobacterium ostraviense</name>
    <dbReference type="NCBI Taxonomy" id="2738409"/>
    <lineage>
        <taxon>Bacteria</taxon>
        <taxon>Bacillati</taxon>
        <taxon>Actinomycetota</taxon>
        <taxon>Actinomycetes</taxon>
        <taxon>Mycobacteriales</taxon>
        <taxon>Mycobacteriaceae</taxon>
        <taxon>Mycobacterium</taxon>
    </lineage>
</organism>
<feature type="domain" description="Core-binding (CB)" evidence="7">
    <location>
        <begin position="63"/>
        <end position="155"/>
    </location>
</feature>
<dbReference type="GO" id="GO:0006310">
    <property type="term" value="P:DNA recombination"/>
    <property type="evidence" value="ECO:0007669"/>
    <property type="project" value="UniProtKB-KW"/>
</dbReference>
<gene>
    <name evidence="8" type="ORF">A4G28_15850</name>
</gene>
<dbReference type="InterPro" id="IPR010998">
    <property type="entry name" value="Integrase_recombinase_N"/>
</dbReference>
<dbReference type="InterPro" id="IPR044068">
    <property type="entry name" value="CB"/>
</dbReference>
<sequence length="478" mass="51719">MAGIQKRVRASGTTTYVVRWYTPDGAQRTKGGFRTCKDAKAFAAKADAEMLTGMDFDPGKGKMVFRDAAALWLESRKADTRNNAANHRYALAPAATRRGDGKTLGIDAVFGGYPLNKLTREYIQEWVNRLTNAGKKPSTVRHAFWTVRMVLEQAVVDGRLAKSPAEYIKLPTETGTNGGQLGVVVDRAQFLTPAEVSALIGATPWPYNFLVNLAAWSGLRAAELGGLTIANVELPDPELNRNTPAKPGVLRVEQAARANGAAIEYGPLKTKQSYRRVPLSAETTELLRDYLAEHPRRDEPTALLFPGTTLTRPRPTGVPATPAASGAASTGAQDKSPKATAKARAQRQAEALAELTVSDAEKQLVLDWTTPLRHATFYKAVYRPAVLRANRLTLTAKLDPEQSFHSLRHTYASLCLAAGIRPIDIAELMGHRDVKTTLTVYAHLINTDDHTANMTALGALAAPAAAPKYGNNVIPLHG</sequence>
<dbReference type="InterPro" id="IPR002104">
    <property type="entry name" value="Integrase_catalytic"/>
</dbReference>
<proteinExistence type="inferred from homology"/>
<dbReference type="InterPro" id="IPR013762">
    <property type="entry name" value="Integrase-like_cat_sf"/>
</dbReference>
<dbReference type="PROSITE" id="PS51898">
    <property type="entry name" value="TYR_RECOMBINASE"/>
    <property type="match status" value="1"/>
</dbReference>
<dbReference type="GO" id="GO:0015074">
    <property type="term" value="P:DNA integration"/>
    <property type="evidence" value="ECO:0007669"/>
    <property type="project" value="InterPro"/>
</dbReference>
<evidence type="ECO:0000256" key="1">
    <source>
        <dbReference type="ARBA" id="ARBA00008857"/>
    </source>
</evidence>
<keyword evidence="9" id="KW-1185">Reference proteome</keyword>
<dbReference type="AlphaFoldDB" id="A0A163TIG7"/>
<dbReference type="InterPro" id="IPR050090">
    <property type="entry name" value="Tyrosine_recombinase_XerCD"/>
</dbReference>
<dbReference type="Gene3D" id="1.10.443.10">
    <property type="entry name" value="Intergrase catalytic core"/>
    <property type="match status" value="1"/>
</dbReference>